<dbReference type="SMART" id="SM00895">
    <property type="entry name" value="FCD"/>
    <property type="match status" value="1"/>
</dbReference>
<evidence type="ECO:0000313" key="6">
    <source>
        <dbReference type="Proteomes" id="UP000613160"/>
    </source>
</evidence>
<keyword evidence="3" id="KW-0804">Transcription</keyword>
<dbReference type="SMART" id="SM00345">
    <property type="entry name" value="HTH_GNTR"/>
    <property type="match status" value="1"/>
</dbReference>
<gene>
    <name evidence="5" type="ORF">GCM10011335_38310</name>
</gene>
<keyword evidence="2" id="KW-0238">DNA-binding</keyword>
<dbReference type="Pfam" id="PF00392">
    <property type="entry name" value="GntR"/>
    <property type="match status" value="1"/>
</dbReference>
<dbReference type="Gene3D" id="1.10.10.10">
    <property type="entry name" value="Winged helix-like DNA-binding domain superfamily/Winged helix DNA-binding domain"/>
    <property type="match status" value="1"/>
</dbReference>
<dbReference type="EMBL" id="BMJJ01000010">
    <property type="protein sequence ID" value="GGD31586.1"/>
    <property type="molecule type" value="Genomic_DNA"/>
</dbReference>
<reference evidence="5" key="1">
    <citation type="journal article" date="2014" name="Int. J. Syst. Evol. Microbiol.">
        <title>Complete genome sequence of Corynebacterium casei LMG S-19264T (=DSM 44701T), isolated from a smear-ripened cheese.</title>
        <authorList>
            <consortium name="US DOE Joint Genome Institute (JGI-PGF)"/>
            <person name="Walter F."/>
            <person name="Albersmeier A."/>
            <person name="Kalinowski J."/>
            <person name="Ruckert C."/>
        </authorList>
    </citation>
    <scope>NUCLEOTIDE SEQUENCE</scope>
    <source>
        <strain evidence="5">CGMCC 1.15493</strain>
    </source>
</reference>
<dbReference type="InterPro" id="IPR008920">
    <property type="entry name" value="TF_FadR/GntR_C"/>
</dbReference>
<evidence type="ECO:0000313" key="5">
    <source>
        <dbReference type="EMBL" id="GGD31586.1"/>
    </source>
</evidence>
<accession>A0A916Y6R2</accession>
<dbReference type="PANTHER" id="PTHR43537">
    <property type="entry name" value="TRANSCRIPTIONAL REGULATOR, GNTR FAMILY"/>
    <property type="match status" value="1"/>
</dbReference>
<dbReference type="Gene3D" id="1.20.120.530">
    <property type="entry name" value="GntR ligand-binding domain-like"/>
    <property type="match status" value="1"/>
</dbReference>
<dbReference type="Proteomes" id="UP000613160">
    <property type="component" value="Unassembled WGS sequence"/>
</dbReference>
<evidence type="ECO:0000256" key="2">
    <source>
        <dbReference type="ARBA" id="ARBA00023125"/>
    </source>
</evidence>
<dbReference type="SUPFAM" id="SSF48008">
    <property type="entry name" value="GntR ligand-binding domain-like"/>
    <property type="match status" value="1"/>
</dbReference>
<feature type="domain" description="HTH gntR-type" evidence="4">
    <location>
        <begin position="5"/>
        <end position="72"/>
    </location>
</feature>
<dbReference type="InterPro" id="IPR036390">
    <property type="entry name" value="WH_DNA-bd_sf"/>
</dbReference>
<dbReference type="InterPro" id="IPR000524">
    <property type="entry name" value="Tscrpt_reg_HTH_GntR"/>
</dbReference>
<organism evidence="5 6">
    <name type="scientific">Aureimonas glaciei</name>
    <dbReference type="NCBI Taxonomy" id="1776957"/>
    <lineage>
        <taxon>Bacteria</taxon>
        <taxon>Pseudomonadati</taxon>
        <taxon>Pseudomonadota</taxon>
        <taxon>Alphaproteobacteria</taxon>
        <taxon>Hyphomicrobiales</taxon>
        <taxon>Aurantimonadaceae</taxon>
        <taxon>Aureimonas</taxon>
    </lineage>
</organism>
<keyword evidence="6" id="KW-1185">Reference proteome</keyword>
<dbReference type="GO" id="GO:0003677">
    <property type="term" value="F:DNA binding"/>
    <property type="evidence" value="ECO:0007669"/>
    <property type="project" value="UniProtKB-KW"/>
</dbReference>
<dbReference type="GO" id="GO:0003700">
    <property type="term" value="F:DNA-binding transcription factor activity"/>
    <property type="evidence" value="ECO:0007669"/>
    <property type="project" value="InterPro"/>
</dbReference>
<reference evidence="5" key="2">
    <citation type="submission" date="2020-09" db="EMBL/GenBank/DDBJ databases">
        <authorList>
            <person name="Sun Q."/>
            <person name="Zhou Y."/>
        </authorList>
    </citation>
    <scope>NUCLEOTIDE SEQUENCE</scope>
    <source>
        <strain evidence="5">CGMCC 1.15493</strain>
    </source>
</reference>
<dbReference type="Pfam" id="PF07729">
    <property type="entry name" value="FCD"/>
    <property type="match status" value="1"/>
</dbReference>
<protein>
    <submittedName>
        <fullName evidence="5">GntR family transcriptional regulator</fullName>
    </submittedName>
</protein>
<keyword evidence="1" id="KW-0805">Transcription regulation</keyword>
<dbReference type="InterPro" id="IPR036388">
    <property type="entry name" value="WH-like_DNA-bd_sf"/>
</dbReference>
<comment type="caution">
    <text evidence="5">The sequence shown here is derived from an EMBL/GenBank/DDBJ whole genome shotgun (WGS) entry which is preliminary data.</text>
</comment>
<evidence type="ECO:0000259" key="4">
    <source>
        <dbReference type="PROSITE" id="PS50949"/>
    </source>
</evidence>
<sequence length="209" mass="22974">MQMSKTSSDKVHSAIIERIMTGELRPGDVLNEIPLAEAFGLSRTPVREALHRLNVLGLTERGARRAFVVKRMDMSAMHDLFESVAEMEGLVSGMAADRMTASERQTLTAIVMRGESAEADYGEANADFHAAIQRGAHNAVLAALLHDLSLRTLPWRVGQFRARRARIETSRSEHRAILEAILARRGDDAAQLMRAHVAASFAGILDMMG</sequence>
<dbReference type="SUPFAM" id="SSF46785">
    <property type="entry name" value="Winged helix' DNA-binding domain"/>
    <property type="match status" value="1"/>
</dbReference>
<evidence type="ECO:0000256" key="3">
    <source>
        <dbReference type="ARBA" id="ARBA00023163"/>
    </source>
</evidence>
<evidence type="ECO:0000256" key="1">
    <source>
        <dbReference type="ARBA" id="ARBA00023015"/>
    </source>
</evidence>
<dbReference type="AlphaFoldDB" id="A0A916Y6R2"/>
<dbReference type="InterPro" id="IPR011711">
    <property type="entry name" value="GntR_C"/>
</dbReference>
<proteinExistence type="predicted"/>
<dbReference type="PROSITE" id="PS50949">
    <property type="entry name" value="HTH_GNTR"/>
    <property type="match status" value="1"/>
</dbReference>
<name>A0A916Y6R2_9HYPH</name>
<dbReference type="PANTHER" id="PTHR43537:SF49">
    <property type="entry name" value="TRANSCRIPTIONAL REGULATORY PROTEIN"/>
    <property type="match status" value="1"/>
</dbReference>